<sequence>MNAPGVPSPNEAPLLIEDFQDIIEPLPLPSQLPRIMKPPRERVVPLPPVLRPVVTGAGNFIPPPKLIN</sequence>
<reference evidence="1" key="1">
    <citation type="journal article" date="2020" name="Nature">
        <title>Giant virus diversity and host interactions through global metagenomics.</title>
        <authorList>
            <person name="Schulz F."/>
            <person name="Roux S."/>
            <person name="Paez-Espino D."/>
            <person name="Jungbluth S."/>
            <person name="Walsh D.A."/>
            <person name="Denef V.J."/>
            <person name="McMahon K.D."/>
            <person name="Konstantinidis K.T."/>
            <person name="Eloe-Fadrosh E.A."/>
            <person name="Kyrpides N.C."/>
            <person name="Woyke T."/>
        </authorList>
    </citation>
    <scope>NUCLEOTIDE SEQUENCE</scope>
    <source>
        <strain evidence="1">GVMAG-M-3300025572-1</strain>
    </source>
</reference>
<protein>
    <submittedName>
        <fullName evidence="1">Uncharacterized protein</fullName>
    </submittedName>
</protein>
<evidence type="ECO:0000313" key="1">
    <source>
        <dbReference type="EMBL" id="QHT97766.1"/>
    </source>
</evidence>
<proteinExistence type="predicted"/>
<name>A0A6C0IZ97_9ZZZZ</name>
<organism evidence="1">
    <name type="scientific">viral metagenome</name>
    <dbReference type="NCBI Taxonomy" id="1070528"/>
    <lineage>
        <taxon>unclassified sequences</taxon>
        <taxon>metagenomes</taxon>
        <taxon>organismal metagenomes</taxon>
    </lineage>
</organism>
<accession>A0A6C0IZ97</accession>
<dbReference type="AlphaFoldDB" id="A0A6C0IZ97"/>
<dbReference type="EMBL" id="MN740283">
    <property type="protein sequence ID" value="QHT97766.1"/>
    <property type="molecule type" value="Genomic_DNA"/>
</dbReference>